<evidence type="ECO:0000313" key="1">
    <source>
        <dbReference type="EMBL" id="MBK7416210.1"/>
    </source>
</evidence>
<proteinExistence type="predicted"/>
<protein>
    <recommendedName>
        <fullName evidence="3">Cupin domain-containing protein</fullName>
    </recommendedName>
</protein>
<comment type="caution">
    <text evidence="1">The sequence shown here is derived from an EMBL/GenBank/DDBJ whole genome shotgun (WGS) entry which is preliminary data.</text>
</comment>
<evidence type="ECO:0008006" key="3">
    <source>
        <dbReference type="Google" id="ProtNLM"/>
    </source>
</evidence>
<dbReference type="AlphaFoldDB" id="A0A935N267"/>
<dbReference type="EMBL" id="JADJMS010000035">
    <property type="protein sequence ID" value="MBK7416210.1"/>
    <property type="molecule type" value="Genomic_DNA"/>
</dbReference>
<dbReference type="Proteomes" id="UP000739411">
    <property type="component" value="Unassembled WGS sequence"/>
</dbReference>
<organism evidence="1 2">
    <name type="scientific">Candidatus Dechloromonas phosphorivorans</name>
    <dbReference type="NCBI Taxonomy" id="2899244"/>
    <lineage>
        <taxon>Bacteria</taxon>
        <taxon>Pseudomonadati</taxon>
        <taxon>Pseudomonadota</taxon>
        <taxon>Betaproteobacteria</taxon>
        <taxon>Rhodocyclales</taxon>
        <taxon>Azonexaceae</taxon>
        <taxon>Dechloromonas</taxon>
    </lineage>
</organism>
<accession>A0A935N267</accession>
<gene>
    <name evidence="1" type="ORF">IPJ38_14990</name>
</gene>
<name>A0A935N267_9RHOO</name>
<evidence type="ECO:0000313" key="2">
    <source>
        <dbReference type="Proteomes" id="UP000739411"/>
    </source>
</evidence>
<sequence>METSGRFANPSRIDFDLSEVYQFAPNPSHAMPHTHPKRGYWVLLKLALHCGETPDIPSPVELFFKPGHPHFQKNCQRL</sequence>
<reference evidence="1 2" key="1">
    <citation type="submission" date="2020-10" db="EMBL/GenBank/DDBJ databases">
        <title>Connecting structure to function with the recovery of over 1000 high-quality activated sludge metagenome-assembled genomes encoding full-length rRNA genes using long-read sequencing.</title>
        <authorList>
            <person name="Singleton C.M."/>
            <person name="Petriglieri F."/>
            <person name="Kristensen J.M."/>
            <person name="Kirkegaard R.H."/>
            <person name="Michaelsen T.Y."/>
            <person name="Andersen M.H."/>
            <person name="Karst S.M."/>
            <person name="Dueholm M.S."/>
            <person name="Nielsen P.H."/>
            <person name="Albertsen M."/>
        </authorList>
    </citation>
    <scope>NUCLEOTIDE SEQUENCE [LARGE SCALE GENOMIC DNA]</scope>
    <source>
        <strain evidence="1">EsbW_18-Q3-R4-48_BATAC.463</strain>
    </source>
</reference>